<feature type="transmembrane region" description="Helical" evidence="10">
    <location>
        <begin position="73"/>
        <end position="91"/>
    </location>
</feature>
<evidence type="ECO:0000256" key="4">
    <source>
        <dbReference type="ARBA" id="ARBA00022692"/>
    </source>
</evidence>
<evidence type="ECO:0000256" key="10">
    <source>
        <dbReference type="SAM" id="Phobius"/>
    </source>
</evidence>
<dbReference type="EMBL" id="JADGMS010000003">
    <property type="protein sequence ID" value="KAF9685082.1"/>
    <property type="molecule type" value="Genomic_DNA"/>
</dbReference>
<evidence type="ECO:0000256" key="3">
    <source>
        <dbReference type="ARBA" id="ARBA00022448"/>
    </source>
</evidence>
<dbReference type="GO" id="GO:0009678">
    <property type="term" value="F:diphosphate hydrolysis-driven proton transmembrane transporter activity"/>
    <property type="evidence" value="ECO:0007669"/>
    <property type="project" value="UniProtKB-EC"/>
</dbReference>
<keyword evidence="9 10" id="KW-0472">Membrane</keyword>
<accession>A0A835K6I7</accession>
<dbReference type="Proteomes" id="UP000657918">
    <property type="component" value="Unassembled WGS sequence"/>
</dbReference>
<comment type="caution">
    <text evidence="11">The sequence shown here is derived from an EMBL/GenBank/DDBJ whole genome shotgun (WGS) entry which is preliminary data.</text>
</comment>
<evidence type="ECO:0000256" key="1">
    <source>
        <dbReference type="ARBA" id="ARBA00004127"/>
    </source>
</evidence>
<dbReference type="InterPro" id="IPR004131">
    <property type="entry name" value="PPase-energised_H-pump"/>
</dbReference>
<evidence type="ECO:0000313" key="11">
    <source>
        <dbReference type="EMBL" id="KAF9685082.1"/>
    </source>
</evidence>
<comment type="subcellular location">
    <subcellularLocation>
        <location evidence="1">Endomembrane system</location>
        <topology evidence="1">Multi-pass membrane protein</topology>
    </subcellularLocation>
</comment>
<evidence type="ECO:0000256" key="9">
    <source>
        <dbReference type="ARBA" id="ARBA00023136"/>
    </source>
</evidence>
<keyword evidence="5" id="KW-0460">Magnesium</keyword>
<keyword evidence="6" id="KW-1278">Translocase</keyword>
<dbReference type="PANTHER" id="PTHR31998">
    <property type="entry name" value="K(+)-INSENSITIVE PYROPHOSPHATE-ENERGIZED PROTON PUMP"/>
    <property type="match status" value="1"/>
</dbReference>
<dbReference type="OrthoDB" id="5210at2759"/>
<evidence type="ECO:0000256" key="6">
    <source>
        <dbReference type="ARBA" id="ARBA00022967"/>
    </source>
</evidence>
<gene>
    <name evidence="11" type="ORF">SADUNF_Sadunf03G0017300</name>
</gene>
<reference evidence="11 12" key="1">
    <citation type="submission" date="2020-10" db="EMBL/GenBank/DDBJ databases">
        <title>Plant Genome Project.</title>
        <authorList>
            <person name="Zhang R.-G."/>
        </authorList>
    </citation>
    <scope>NUCLEOTIDE SEQUENCE [LARGE SCALE GENOMIC DNA]</scope>
    <source>
        <strain evidence="11">FAFU-HL-1</strain>
        <tissue evidence="11">Leaf</tissue>
    </source>
</reference>
<name>A0A835K6I7_9ROSI</name>
<organism evidence="11 12">
    <name type="scientific">Salix dunnii</name>
    <dbReference type="NCBI Taxonomy" id="1413687"/>
    <lineage>
        <taxon>Eukaryota</taxon>
        <taxon>Viridiplantae</taxon>
        <taxon>Streptophyta</taxon>
        <taxon>Embryophyta</taxon>
        <taxon>Tracheophyta</taxon>
        <taxon>Spermatophyta</taxon>
        <taxon>Magnoliopsida</taxon>
        <taxon>eudicotyledons</taxon>
        <taxon>Gunneridae</taxon>
        <taxon>Pentapetalae</taxon>
        <taxon>rosids</taxon>
        <taxon>fabids</taxon>
        <taxon>Malpighiales</taxon>
        <taxon>Salicaceae</taxon>
        <taxon>Saliceae</taxon>
        <taxon>Salix</taxon>
    </lineage>
</organism>
<keyword evidence="8" id="KW-0406">Ion transport</keyword>
<dbReference type="AlphaFoldDB" id="A0A835K6I7"/>
<keyword evidence="7 10" id="KW-1133">Transmembrane helix</keyword>
<evidence type="ECO:0000256" key="8">
    <source>
        <dbReference type="ARBA" id="ARBA00023065"/>
    </source>
</evidence>
<evidence type="ECO:0000313" key="12">
    <source>
        <dbReference type="Proteomes" id="UP000657918"/>
    </source>
</evidence>
<keyword evidence="4 10" id="KW-0812">Transmembrane</keyword>
<sequence length="110" mass="12261">MKIATFENTRTTLEARKRVGKAFITAFRSETVMGSLLTANGILVLGIAINLFKLYYRNDWEGLSESLFSHARLRIGASFGMLSTIAIGLAIDSYGDEMTSMSHLMCMPWM</sequence>
<evidence type="ECO:0000256" key="7">
    <source>
        <dbReference type="ARBA" id="ARBA00022989"/>
    </source>
</evidence>
<evidence type="ECO:0000256" key="5">
    <source>
        <dbReference type="ARBA" id="ARBA00022842"/>
    </source>
</evidence>
<protein>
    <recommendedName>
        <fullName evidence="2">H(+)-exporting diphosphatase</fullName>
        <ecNumber evidence="2">7.1.3.1</ecNumber>
    </recommendedName>
</protein>
<dbReference type="GO" id="GO:0012505">
    <property type="term" value="C:endomembrane system"/>
    <property type="evidence" value="ECO:0007669"/>
    <property type="project" value="UniProtKB-SubCell"/>
</dbReference>
<dbReference type="GO" id="GO:0016020">
    <property type="term" value="C:membrane"/>
    <property type="evidence" value="ECO:0007669"/>
    <property type="project" value="InterPro"/>
</dbReference>
<dbReference type="GO" id="GO:0004427">
    <property type="term" value="F:inorganic diphosphate phosphatase activity"/>
    <property type="evidence" value="ECO:0007669"/>
    <property type="project" value="InterPro"/>
</dbReference>
<keyword evidence="12" id="KW-1185">Reference proteome</keyword>
<dbReference type="EC" id="7.1.3.1" evidence="2"/>
<feature type="transmembrane region" description="Helical" evidence="10">
    <location>
        <begin position="32"/>
        <end position="52"/>
    </location>
</feature>
<keyword evidence="3" id="KW-0813">Transport</keyword>
<proteinExistence type="predicted"/>
<evidence type="ECO:0000256" key="2">
    <source>
        <dbReference type="ARBA" id="ARBA00013242"/>
    </source>
</evidence>